<comment type="caution">
    <text evidence="4">The sequence shown here is derived from an EMBL/GenBank/DDBJ whole genome shotgun (WGS) entry which is preliminary data.</text>
</comment>
<dbReference type="Pfam" id="PF20431">
    <property type="entry name" value="E_motif"/>
    <property type="match status" value="1"/>
</dbReference>
<dbReference type="InterPro" id="IPR011990">
    <property type="entry name" value="TPR-like_helical_dom_sf"/>
</dbReference>
<dbReference type="NCBIfam" id="TIGR00756">
    <property type="entry name" value="PPR"/>
    <property type="match status" value="5"/>
</dbReference>
<dbReference type="Pfam" id="PF13041">
    <property type="entry name" value="PPR_2"/>
    <property type="match status" value="3"/>
</dbReference>
<evidence type="ECO:0000313" key="4">
    <source>
        <dbReference type="EMBL" id="CAK9163199.1"/>
    </source>
</evidence>
<organism evidence="4 5">
    <name type="scientific">Ilex paraguariensis</name>
    <name type="common">yerba mate</name>
    <dbReference type="NCBI Taxonomy" id="185542"/>
    <lineage>
        <taxon>Eukaryota</taxon>
        <taxon>Viridiplantae</taxon>
        <taxon>Streptophyta</taxon>
        <taxon>Embryophyta</taxon>
        <taxon>Tracheophyta</taxon>
        <taxon>Spermatophyta</taxon>
        <taxon>Magnoliopsida</taxon>
        <taxon>eudicotyledons</taxon>
        <taxon>Gunneridae</taxon>
        <taxon>Pentapetalae</taxon>
        <taxon>asterids</taxon>
        <taxon>campanulids</taxon>
        <taxon>Aquifoliales</taxon>
        <taxon>Aquifoliaceae</taxon>
        <taxon>Ilex</taxon>
    </lineage>
</organism>
<feature type="repeat" description="PPR" evidence="3">
    <location>
        <begin position="309"/>
        <end position="343"/>
    </location>
</feature>
<dbReference type="FunFam" id="1.25.40.10:FF:000427">
    <property type="entry name" value="Pentatricopeptide repeat-containing protein chloroplastic"/>
    <property type="match status" value="1"/>
</dbReference>
<dbReference type="PANTHER" id="PTHR47926">
    <property type="entry name" value="PENTATRICOPEPTIDE REPEAT-CONTAINING PROTEIN"/>
    <property type="match status" value="1"/>
</dbReference>
<dbReference type="EMBL" id="CAUOFW020003970">
    <property type="protein sequence ID" value="CAK9163199.1"/>
    <property type="molecule type" value="Genomic_DNA"/>
</dbReference>
<evidence type="ECO:0000256" key="1">
    <source>
        <dbReference type="ARBA" id="ARBA00006643"/>
    </source>
</evidence>
<dbReference type="Pfam" id="PF01535">
    <property type="entry name" value="PPR"/>
    <property type="match status" value="1"/>
</dbReference>
<feature type="repeat" description="PPR" evidence="3">
    <location>
        <begin position="208"/>
        <end position="243"/>
    </location>
</feature>
<dbReference type="FunFam" id="1.25.40.10:FF:000333">
    <property type="entry name" value="Pentatricopeptide repeat-containing protein"/>
    <property type="match status" value="1"/>
</dbReference>
<dbReference type="Gene3D" id="1.25.40.10">
    <property type="entry name" value="Tetratricopeptide repeat domain"/>
    <property type="match status" value="4"/>
</dbReference>
<dbReference type="FunFam" id="1.25.40.10:FF:000989">
    <property type="entry name" value="Pentatricopeptide repeat-containing protein At1g31430"/>
    <property type="match status" value="1"/>
</dbReference>
<dbReference type="Proteomes" id="UP001642360">
    <property type="component" value="Unassembled WGS sequence"/>
</dbReference>
<name>A0ABC8T192_9AQUA</name>
<dbReference type="PANTHER" id="PTHR47926:SF345">
    <property type="entry name" value="(WILD MALAYSIAN BANANA) HYPOTHETICAL PROTEIN"/>
    <property type="match status" value="1"/>
</dbReference>
<dbReference type="InterPro" id="IPR046960">
    <property type="entry name" value="PPR_At4g14850-like_plant"/>
</dbReference>
<reference evidence="4 5" key="1">
    <citation type="submission" date="2024-02" db="EMBL/GenBank/DDBJ databases">
        <authorList>
            <person name="Vignale AGUSTIN F."/>
            <person name="Sosa J E."/>
            <person name="Modenutti C."/>
        </authorList>
    </citation>
    <scope>NUCLEOTIDE SEQUENCE [LARGE SCALE GENOMIC DNA]</scope>
</reference>
<evidence type="ECO:0000256" key="3">
    <source>
        <dbReference type="PROSITE-ProRule" id="PRU00708"/>
    </source>
</evidence>
<evidence type="ECO:0000313" key="5">
    <source>
        <dbReference type="Proteomes" id="UP001642360"/>
    </source>
</evidence>
<dbReference type="AlphaFoldDB" id="A0ABC8T192"/>
<dbReference type="InterPro" id="IPR046848">
    <property type="entry name" value="E_motif"/>
</dbReference>
<gene>
    <name evidence="4" type="ORF">ILEXP_LOCUS32235</name>
</gene>
<keyword evidence="2" id="KW-0677">Repeat</keyword>
<sequence>MRVEPATIKRTHLPSILRPSKPKTLIFLLPIPSSLFPTGYHSFSLSLLETNGHPNHFKQILSHAITSGLFTDPSVSSKLLHHSLSSSNITLAFSHTLFFQIQNPNTFAWGFILRAYSRSSVPEEAIGIYNLMRRKNIVPGDYTFPFVLKASGRLFCLVKGQEIHCLSVKLGLEFDVFVQNALISMYFQCRVNEFARKVFDLVPGWVRDVVTWNSMISGYLHNDSCEKALKLFGELLGDINVSPDEVTLVSALTACARIGLLDLGRKMHGLSVVSAFVDVFLGSSLIDMYTKCGRLENAQEVFDRIADRNIYCWTSLIAGYVQSNLFKEAIELFRDMQVVGVQADPATVACVVTACGHLGALDHGRWVHGYSERNGIELNLTVKSALIDMYSKCGDIEKALEIFHGLMSRDVYAWSVMISGLAMNGQSDKALQLFSQMETSGNVMPNEVTFLGVLSACSHGGLVDEGFYYLEAMAKHYNLTPHIEHYGCMVDLLGRANLLVEAEKFIRSLPIEPDVRMWMSLLFACRSHGNLEMAEFVANKIEESERERGGAHVLLSNIYASASRWSDAKRVRTSMTVQGVQKQPGCSFIEVDGMVHEFLVSDNSYCQIDAMCEAILGINRILRSEVFDPDIFNHIDLI</sequence>
<dbReference type="InterPro" id="IPR002885">
    <property type="entry name" value="PPR_rpt"/>
</dbReference>
<accession>A0ABC8T192</accession>
<evidence type="ECO:0000256" key="2">
    <source>
        <dbReference type="ARBA" id="ARBA00022737"/>
    </source>
</evidence>
<proteinExistence type="inferred from homology"/>
<feature type="repeat" description="PPR" evidence="3">
    <location>
        <begin position="105"/>
        <end position="139"/>
    </location>
</feature>
<comment type="similarity">
    <text evidence="1">Belongs to the PPR family. PCMP-H subfamily.</text>
</comment>
<keyword evidence="5" id="KW-1185">Reference proteome</keyword>
<protein>
    <submittedName>
        <fullName evidence="4">Uncharacterized protein</fullName>
    </submittedName>
</protein>
<feature type="repeat" description="PPR" evidence="3">
    <location>
        <begin position="410"/>
        <end position="444"/>
    </location>
</feature>
<dbReference type="PROSITE" id="PS51375">
    <property type="entry name" value="PPR"/>
    <property type="match status" value="4"/>
</dbReference>